<dbReference type="AlphaFoldDB" id="A0A0A9EKI2"/>
<organism evidence="1">
    <name type="scientific">Arundo donax</name>
    <name type="common">Giant reed</name>
    <name type="synonym">Donax arundinaceus</name>
    <dbReference type="NCBI Taxonomy" id="35708"/>
    <lineage>
        <taxon>Eukaryota</taxon>
        <taxon>Viridiplantae</taxon>
        <taxon>Streptophyta</taxon>
        <taxon>Embryophyta</taxon>
        <taxon>Tracheophyta</taxon>
        <taxon>Spermatophyta</taxon>
        <taxon>Magnoliopsida</taxon>
        <taxon>Liliopsida</taxon>
        <taxon>Poales</taxon>
        <taxon>Poaceae</taxon>
        <taxon>PACMAD clade</taxon>
        <taxon>Arundinoideae</taxon>
        <taxon>Arundineae</taxon>
        <taxon>Arundo</taxon>
    </lineage>
</organism>
<accession>A0A0A9EKI2</accession>
<evidence type="ECO:0000313" key="1">
    <source>
        <dbReference type="EMBL" id="JAD98380.1"/>
    </source>
</evidence>
<proteinExistence type="predicted"/>
<reference evidence="1" key="1">
    <citation type="submission" date="2014-09" db="EMBL/GenBank/DDBJ databases">
        <authorList>
            <person name="Magalhaes I.L.F."/>
            <person name="Oliveira U."/>
            <person name="Santos F.R."/>
            <person name="Vidigal T.H.D.A."/>
            <person name="Brescovit A.D."/>
            <person name="Santos A.J."/>
        </authorList>
    </citation>
    <scope>NUCLEOTIDE SEQUENCE</scope>
    <source>
        <tissue evidence="1">Shoot tissue taken approximately 20 cm above the soil surface</tissue>
    </source>
</reference>
<sequence length="58" mass="6732">MFSLAMHDLSSSVYFFFPACCYQSFRHRLLTTSWLFLLSVQFESCCLPELAHCCLGSR</sequence>
<protein>
    <submittedName>
        <fullName evidence="1">Uncharacterized protein</fullName>
    </submittedName>
</protein>
<reference evidence="1" key="2">
    <citation type="journal article" date="2015" name="Data Brief">
        <title>Shoot transcriptome of the giant reed, Arundo donax.</title>
        <authorList>
            <person name="Barrero R.A."/>
            <person name="Guerrero F.D."/>
            <person name="Moolhuijzen P."/>
            <person name="Goolsby J.A."/>
            <person name="Tidwell J."/>
            <person name="Bellgard S.E."/>
            <person name="Bellgard M.I."/>
        </authorList>
    </citation>
    <scope>NUCLEOTIDE SEQUENCE</scope>
    <source>
        <tissue evidence="1">Shoot tissue taken approximately 20 cm above the soil surface</tissue>
    </source>
</reference>
<name>A0A0A9EKI2_ARUDO</name>
<dbReference type="EMBL" id="GBRH01199515">
    <property type="protein sequence ID" value="JAD98380.1"/>
    <property type="molecule type" value="Transcribed_RNA"/>
</dbReference>